<name>A0ABQ6T3X6_9GAMM</name>
<comment type="caution">
    <text evidence="2">The sequence shown here is derived from an EMBL/GenBank/DDBJ whole genome shotgun (WGS) entry which is preliminary data.</text>
</comment>
<organism evidence="2 3">
    <name type="scientific">Stenotrophomonas cyclobalanopsidis</name>
    <dbReference type="NCBI Taxonomy" id="2771362"/>
    <lineage>
        <taxon>Bacteria</taxon>
        <taxon>Pseudomonadati</taxon>
        <taxon>Pseudomonadota</taxon>
        <taxon>Gammaproteobacteria</taxon>
        <taxon>Lysobacterales</taxon>
        <taxon>Lysobacteraceae</taxon>
        <taxon>Stenotrophomonas</taxon>
    </lineage>
</organism>
<gene>
    <name evidence="2" type="ORF">FJU31_05130</name>
</gene>
<dbReference type="RefSeq" id="WP_150453773.1">
    <property type="nucleotide sequence ID" value="NZ_VYKI01000004.1"/>
</dbReference>
<dbReference type="Proteomes" id="UP000326367">
    <property type="component" value="Unassembled WGS sequence"/>
</dbReference>
<sequence length="178" mass="19966">MTSDEARIAKIAEARVQFNRLAIRVRERNSLVETLDQVDDIIRRDPAEGWMFIQAVRQMDLDTSLLSNLAAGPLEDFLIAHGETEIARVEHLAERDTAFRYLLGLIWKNAMPDRRLAAGPTYGPPSLERAYRDCARRCSGMRLIACGCANFRITHDGLESVAKEECGSPRCALDSTVM</sequence>
<keyword evidence="3" id="KW-1185">Reference proteome</keyword>
<protein>
    <recommendedName>
        <fullName evidence="1">DUF6869 domain-containing protein</fullName>
    </recommendedName>
</protein>
<dbReference type="Pfam" id="PF21746">
    <property type="entry name" value="DUF6869"/>
    <property type="match status" value="1"/>
</dbReference>
<evidence type="ECO:0000313" key="2">
    <source>
        <dbReference type="EMBL" id="KAA9002259.1"/>
    </source>
</evidence>
<proteinExistence type="predicted"/>
<dbReference type="EMBL" id="VYKI01000004">
    <property type="protein sequence ID" value="KAA9002259.1"/>
    <property type="molecule type" value="Genomic_DNA"/>
</dbReference>
<evidence type="ECO:0000313" key="3">
    <source>
        <dbReference type="Proteomes" id="UP000326367"/>
    </source>
</evidence>
<feature type="domain" description="DUF6869" evidence="1">
    <location>
        <begin position="38"/>
        <end position="113"/>
    </location>
</feature>
<dbReference type="InterPro" id="IPR049221">
    <property type="entry name" value="DUF6869"/>
</dbReference>
<accession>A0ABQ6T3X6</accession>
<evidence type="ECO:0000259" key="1">
    <source>
        <dbReference type="Pfam" id="PF21746"/>
    </source>
</evidence>
<reference evidence="2 3" key="1">
    <citation type="journal article" date="2020" name="Antonie Van Leeuwenhoek">
        <title>Stenotrophomonas cyclobalanopsidis sp. nov., isolated from the leaf spot disease of Cyclobalanopsis patelliformis.</title>
        <authorList>
            <person name="Bian D.R."/>
            <person name="Xue H."/>
            <person name="Piao C.G."/>
            <person name="Li Y."/>
        </authorList>
    </citation>
    <scope>NUCLEOTIDE SEQUENCE [LARGE SCALE GENOMIC DNA]</scope>
    <source>
        <strain evidence="2 3">TPQG1-4</strain>
    </source>
</reference>